<gene>
    <name evidence="14" type="ORF">NADFUDRAFT_80859</name>
</gene>
<evidence type="ECO:0000256" key="3">
    <source>
        <dbReference type="ARBA" id="ARBA00004657"/>
    </source>
</evidence>
<keyword evidence="4" id="KW-0963">Cytoplasm</keyword>
<dbReference type="AlphaFoldDB" id="A0A1E3PCY9"/>
<evidence type="ECO:0000256" key="10">
    <source>
        <dbReference type="ARBA" id="ARBA00023212"/>
    </source>
</evidence>
<comment type="similarity">
    <text evidence="11">Belongs to the dynactin subunit 4 family.</text>
</comment>
<accession>A0A1E3PCY9</accession>
<sequence>MYVYCPCQDPNDYSNHYPVEYLYLCPSSHDPSQDLSTDSSHLSSPSLKCPLCIATTVMARYCPQCQFSVTTSEAIRGKMRCLRGCFQCPDCGSTVKSERGRLACTYCTYTWESKLDLGDKASTAQLIKELTEFETRRRFDKVKSFVKNGPDSEVTINPKKETIPISNSLPIRTLLAARESKRCNECQTPLSITSRNNSILHSATHYLPRLIWSKRNTDSPNSHNYTLLVINTQPIALKVTLATDTASPDFWVIINPSLSLAAHPGKNNDITLLSPMGTRAMRRQTGAYTRFIMNAPKVVVADDTGVSVRDNNHSNAFWGEMVVNFNTTQHNPGKLPLLVTCQGDKLNMAFWILVNV</sequence>
<dbReference type="Proteomes" id="UP000095009">
    <property type="component" value="Unassembled WGS sequence"/>
</dbReference>
<evidence type="ECO:0000256" key="9">
    <source>
        <dbReference type="ARBA" id="ARBA00023054"/>
    </source>
</evidence>
<organism evidence="14 15">
    <name type="scientific">Nadsonia fulvescens var. elongata DSM 6958</name>
    <dbReference type="NCBI Taxonomy" id="857566"/>
    <lineage>
        <taxon>Eukaryota</taxon>
        <taxon>Fungi</taxon>
        <taxon>Dikarya</taxon>
        <taxon>Ascomycota</taxon>
        <taxon>Saccharomycotina</taxon>
        <taxon>Dipodascomycetes</taxon>
        <taxon>Dipodascales</taxon>
        <taxon>Dipodascales incertae sedis</taxon>
        <taxon>Nadsonia</taxon>
    </lineage>
</organism>
<keyword evidence="7" id="KW-0832">Ubl conjugation</keyword>
<evidence type="ECO:0000313" key="15">
    <source>
        <dbReference type="Proteomes" id="UP000095009"/>
    </source>
</evidence>
<evidence type="ECO:0000256" key="2">
    <source>
        <dbReference type="ARBA" id="ARBA00004529"/>
    </source>
</evidence>
<keyword evidence="10" id="KW-0206">Cytoskeleton</keyword>
<keyword evidence="9" id="KW-0175">Coiled coil</keyword>
<evidence type="ECO:0000256" key="13">
    <source>
        <dbReference type="ARBA" id="ARBA00093507"/>
    </source>
</evidence>
<dbReference type="GO" id="GO:0005869">
    <property type="term" value="C:dynactin complex"/>
    <property type="evidence" value="ECO:0007669"/>
    <property type="project" value="InterPro"/>
</dbReference>
<comment type="subcellular location">
    <subcellularLocation>
        <location evidence="1">Cytoplasm</location>
        <location evidence="1">Cytoskeleton</location>
        <location evidence="1">Microtubule organizing center</location>
        <location evidence="1">Centrosome</location>
    </subcellularLocation>
    <subcellularLocation>
        <location evidence="2">Cytoplasm</location>
        <location evidence="2">Cytoskeleton</location>
        <location evidence="2">Stress fiber</location>
    </subcellularLocation>
    <subcellularLocation>
        <location evidence="3">Cytoplasm</location>
        <location evidence="3">Myofibril</location>
    </subcellularLocation>
</comment>
<dbReference type="GO" id="GO:0001725">
    <property type="term" value="C:stress fiber"/>
    <property type="evidence" value="ECO:0007669"/>
    <property type="project" value="UniProtKB-SubCell"/>
</dbReference>
<name>A0A1E3PCY9_9ASCO</name>
<evidence type="ECO:0000256" key="8">
    <source>
        <dbReference type="ARBA" id="ARBA00022990"/>
    </source>
</evidence>
<evidence type="ECO:0000256" key="5">
    <source>
        <dbReference type="ARBA" id="ARBA00022499"/>
    </source>
</evidence>
<dbReference type="PANTHER" id="PTHR13034">
    <property type="entry name" value="DYNACTIN P62 SUBUNIT"/>
    <property type="match status" value="1"/>
</dbReference>
<reference evidence="14 15" key="1">
    <citation type="journal article" date="2016" name="Proc. Natl. Acad. Sci. U.S.A.">
        <title>Comparative genomics of biotechnologically important yeasts.</title>
        <authorList>
            <person name="Riley R."/>
            <person name="Haridas S."/>
            <person name="Wolfe K.H."/>
            <person name="Lopes M.R."/>
            <person name="Hittinger C.T."/>
            <person name="Goeker M."/>
            <person name="Salamov A.A."/>
            <person name="Wisecaver J.H."/>
            <person name="Long T.M."/>
            <person name="Calvey C.H."/>
            <person name="Aerts A.L."/>
            <person name="Barry K.W."/>
            <person name="Choi C."/>
            <person name="Clum A."/>
            <person name="Coughlan A.Y."/>
            <person name="Deshpande S."/>
            <person name="Douglass A.P."/>
            <person name="Hanson S.J."/>
            <person name="Klenk H.-P."/>
            <person name="LaButti K.M."/>
            <person name="Lapidus A."/>
            <person name="Lindquist E.A."/>
            <person name="Lipzen A.M."/>
            <person name="Meier-Kolthoff J.P."/>
            <person name="Ohm R.A."/>
            <person name="Otillar R.P."/>
            <person name="Pangilinan J.L."/>
            <person name="Peng Y."/>
            <person name="Rokas A."/>
            <person name="Rosa C.A."/>
            <person name="Scheuner C."/>
            <person name="Sibirny A.A."/>
            <person name="Slot J.C."/>
            <person name="Stielow J.B."/>
            <person name="Sun H."/>
            <person name="Kurtzman C.P."/>
            <person name="Blackwell M."/>
            <person name="Grigoriev I.V."/>
            <person name="Jeffries T.W."/>
        </authorList>
    </citation>
    <scope>NUCLEOTIDE SEQUENCE [LARGE SCALE GENOMIC DNA]</scope>
    <source>
        <strain evidence="14 15">DSM 6958</strain>
    </source>
</reference>
<keyword evidence="6" id="KW-0597">Phosphoprotein</keyword>
<protein>
    <recommendedName>
        <fullName evidence="12">Dynactin subunit 4</fullName>
    </recommendedName>
</protein>
<dbReference type="OrthoDB" id="283815at2759"/>
<evidence type="ECO:0000256" key="12">
    <source>
        <dbReference type="ARBA" id="ARBA00034864"/>
    </source>
</evidence>
<keyword evidence="8" id="KW-0007">Acetylation</keyword>
<keyword evidence="5" id="KW-1017">Isopeptide bond</keyword>
<comment type="subunit">
    <text evidence="13">Subunit of dynactin, a multiprotein complex part of a tripartite complex with dynein and a adapter, such as BICDL1, BICD2 or HOOK3. The dynactin complex is built around ACTR1A/ACTB filament and consists of an actin-related filament composed of a shoulder domain, a pointed end and a barbed end. Its length is defined by its flexible shoulder domain. The soulder is composed of 2 DCTN1 subunits, 4 DCTN2 and 2 DCTN3. The 4 DCNT2 (via N-terminus) bind the ACTR1A filament and act as molecular rulers to determine the length. The pointed end is important for binding dynein-dynactin cargo adapters. Consists of 4 subunits: ACTR10, DCNT4, DCTN5 and DCTN6. The barbed end is composed of a CAPZA1:CAPZB heterodimers, which binds ACTR1A/ACTB filament and dynactin and stabilizes dynactin. Interacts with ATP7B, but not ATP7A, in a copper-dependent manner. Interacts with ANK2; this interaction is required for localization at costameres. Interacts with N4BP2L1.</text>
</comment>
<keyword evidence="15" id="KW-1185">Reference proteome</keyword>
<evidence type="ECO:0000256" key="11">
    <source>
        <dbReference type="ARBA" id="ARBA00034776"/>
    </source>
</evidence>
<dbReference type="STRING" id="857566.A0A1E3PCY9"/>
<evidence type="ECO:0000313" key="14">
    <source>
        <dbReference type="EMBL" id="ODQ63150.1"/>
    </source>
</evidence>
<dbReference type="Pfam" id="PF05502">
    <property type="entry name" value="Dynactin_p62"/>
    <property type="match status" value="1"/>
</dbReference>
<evidence type="ECO:0000256" key="4">
    <source>
        <dbReference type="ARBA" id="ARBA00022490"/>
    </source>
</evidence>
<evidence type="ECO:0000256" key="6">
    <source>
        <dbReference type="ARBA" id="ARBA00022553"/>
    </source>
</evidence>
<proteinExistence type="inferred from homology"/>
<evidence type="ECO:0000256" key="1">
    <source>
        <dbReference type="ARBA" id="ARBA00004300"/>
    </source>
</evidence>
<dbReference type="EMBL" id="KV454416">
    <property type="protein sequence ID" value="ODQ63150.1"/>
    <property type="molecule type" value="Genomic_DNA"/>
</dbReference>
<dbReference type="PANTHER" id="PTHR13034:SF2">
    <property type="entry name" value="DYNACTIN SUBUNIT 4"/>
    <property type="match status" value="1"/>
</dbReference>
<evidence type="ECO:0000256" key="7">
    <source>
        <dbReference type="ARBA" id="ARBA00022843"/>
    </source>
</evidence>
<dbReference type="InterPro" id="IPR008603">
    <property type="entry name" value="DCTN4"/>
</dbReference>